<dbReference type="Pfam" id="PF25677">
    <property type="entry name" value="Chimallin_Phikzvirus"/>
    <property type="match status" value="1"/>
</dbReference>
<feature type="compositionally biased region" description="Basic and acidic residues" evidence="1">
    <location>
        <begin position="661"/>
        <end position="681"/>
    </location>
</feature>
<organism evidence="2 3">
    <name type="scientific">Ralstonia phage RSF1</name>
    <dbReference type="NCBI Taxonomy" id="1689679"/>
    <lineage>
        <taxon>Viruses</taxon>
        <taxon>Duplodnaviria</taxon>
        <taxon>Heunggongvirae</taxon>
        <taxon>Uroviricota</taxon>
        <taxon>Caudoviricetes</taxon>
        <taxon>Chimalliviridae</taxon>
        <taxon>Chiangmaivirus</taxon>
        <taxon>Chiangmaivirus RSF1</taxon>
    </lineage>
</organism>
<sequence>MICHWNRINSFSYVTNPGMRTYFSFLPKQENIKMSIEGKDQPSQVREAMRRAQDDSEQRRGSQQAQDERQSRREDSRRESSGARFASLSSIGRMNPTPIAMSGTAEALEQFRRDFVEAMPAKDDNNMLNCQVFPIDASVAGIPFSCIVVAGTKRAKESLGVGYHTFLLAGSAEPLRPREETFRGNRVTIVQVPGDGYDSKVRDVVKEVLGRAYPGKNLFTADAEVIYDGFPSAKDDPQAIADCVKNSFAAIKTAIDRNDPDAPQLRLTSEDDSYNAIHIQHRQNHIYDRGHLPVRADVIIDLISRENRGRNSRDPIDQLVTGTRISRVGGYFDFVYAPAEGASARNDLYARRSDRRNEECQLYALRFINTFTDTVDFSPTTMLLAHATAHAVGESAEVMRAFEPNLSTGEDDMRNIGALAIEPNLQDMERGFGERLETKNASFTAAKRQALLRTTVRPGVIHSIDVPECGASTWQHVDLMAAAQGSQKAMDRIYDAACVLTDGHFEDLYGRTEPILDSHVERIHAGYYTEGDRGVRLDLRDFDYLALLNMLRPEKEDDLLLIQKWGMAASTNDDSTLSQSERYEIIRDFVPTAVITGFHQRYNWDVRFDEALIEAINRCKLSLNPTSSSRDGSDRYRTTYGNIDTILSRPGSGGLYRNQRQSRDRYDDRYYDRSDRNDNRW</sequence>
<dbReference type="RefSeq" id="YP_009208033.2">
    <property type="nucleotide sequence ID" value="NC_028899.1"/>
</dbReference>
<dbReference type="KEGG" id="vg:26634690"/>
<dbReference type="GeneID" id="26634690"/>
<protein>
    <submittedName>
        <fullName evidence="2">Uncharacterized protein</fullName>
    </submittedName>
</protein>
<dbReference type="Proteomes" id="UP000202583">
    <property type="component" value="Segment"/>
</dbReference>
<feature type="compositionally biased region" description="Basic and acidic residues" evidence="1">
    <location>
        <begin position="47"/>
        <end position="81"/>
    </location>
</feature>
<evidence type="ECO:0000313" key="2">
    <source>
        <dbReference type="EMBL" id="BAS05021.2"/>
    </source>
</evidence>
<evidence type="ECO:0000256" key="1">
    <source>
        <dbReference type="SAM" id="MobiDB-lite"/>
    </source>
</evidence>
<feature type="region of interest" description="Disordered" evidence="1">
    <location>
        <begin position="650"/>
        <end position="681"/>
    </location>
</feature>
<accession>A0A0K2QRN1</accession>
<reference evidence="2 3" key="1">
    <citation type="submission" date="2015-07" db="EMBL/GenBank/DDBJ databases">
        <title>Two Asian jumbo phage RSL2 and RSF1 infecting the phytopathogen Ralstonia solanacearum share common features related to the phi-KZ-like phages.</title>
        <authorList>
            <person name="Kawasaki T."/>
            <person name="Fujie M."/>
            <person name="Chatchawankanphanich O."/>
            <person name="Ogata H."/>
            <person name="Yamada T."/>
        </authorList>
    </citation>
    <scope>NUCLEOTIDE SEQUENCE [LARGE SCALE GENOMIC DNA]</scope>
    <source>
        <strain evidence="2 3">RSF1</strain>
    </source>
</reference>
<feature type="region of interest" description="Disordered" evidence="1">
    <location>
        <begin position="36"/>
        <end position="99"/>
    </location>
</feature>
<evidence type="ECO:0000313" key="3">
    <source>
        <dbReference type="Proteomes" id="UP000202583"/>
    </source>
</evidence>
<dbReference type="InterPro" id="IPR058043">
    <property type="entry name" value="Chimallin"/>
</dbReference>
<keyword evidence="3" id="KW-1185">Reference proteome</keyword>
<name>A0A0K2QRN1_9CAUD</name>
<dbReference type="EMBL" id="AP014927">
    <property type="protein sequence ID" value="BAS05021.2"/>
    <property type="molecule type" value="Genomic_DNA"/>
</dbReference>
<dbReference type="OrthoDB" id="29448at10239"/>
<proteinExistence type="predicted"/>